<dbReference type="AlphaFoldDB" id="A0A9J5XXM8"/>
<evidence type="ECO:0000313" key="1">
    <source>
        <dbReference type="EMBL" id="KAG5591932.1"/>
    </source>
</evidence>
<proteinExistence type="predicted"/>
<protein>
    <submittedName>
        <fullName evidence="1">Uncharacterized protein</fullName>
    </submittedName>
</protein>
<comment type="caution">
    <text evidence="1">The sequence shown here is derived from an EMBL/GenBank/DDBJ whole genome shotgun (WGS) entry which is preliminary data.</text>
</comment>
<evidence type="ECO:0000313" key="2">
    <source>
        <dbReference type="Proteomes" id="UP000824120"/>
    </source>
</evidence>
<sequence>MCRVQSGIIKNRVPWKPETSYPSPHLPSQSLVTRLNRPRSMYIHSSRYHLCNPPKGIAASKISKQLIHMVPTLNARMNVFAVSMFFVKTPAARPYFVALALRITSS</sequence>
<reference evidence="1 2" key="1">
    <citation type="submission" date="2020-09" db="EMBL/GenBank/DDBJ databases">
        <title>De no assembly of potato wild relative species, Solanum commersonii.</title>
        <authorList>
            <person name="Cho K."/>
        </authorList>
    </citation>
    <scope>NUCLEOTIDE SEQUENCE [LARGE SCALE GENOMIC DNA]</scope>
    <source>
        <strain evidence="1">LZ3.2</strain>
        <tissue evidence="1">Leaf</tissue>
    </source>
</reference>
<gene>
    <name evidence="1" type="ORF">H5410_042446</name>
</gene>
<organism evidence="1 2">
    <name type="scientific">Solanum commersonii</name>
    <name type="common">Commerson's wild potato</name>
    <name type="synonym">Commerson's nightshade</name>
    <dbReference type="NCBI Taxonomy" id="4109"/>
    <lineage>
        <taxon>Eukaryota</taxon>
        <taxon>Viridiplantae</taxon>
        <taxon>Streptophyta</taxon>
        <taxon>Embryophyta</taxon>
        <taxon>Tracheophyta</taxon>
        <taxon>Spermatophyta</taxon>
        <taxon>Magnoliopsida</taxon>
        <taxon>eudicotyledons</taxon>
        <taxon>Gunneridae</taxon>
        <taxon>Pentapetalae</taxon>
        <taxon>asterids</taxon>
        <taxon>lamiids</taxon>
        <taxon>Solanales</taxon>
        <taxon>Solanaceae</taxon>
        <taxon>Solanoideae</taxon>
        <taxon>Solaneae</taxon>
        <taxon>Solanum</taxon>
    </lineage>
</organism>
<name>A0A9J5XXM8_SOLCO</name>
<dbReference type="EMBL" id="JACXVP010000008">
    <property type="protein sequence ID" value="KAG5591932.1"/>
    <property type="molecule type" value="Genomic_DNA"/>
</dbReference>
<dbReference type="Proteomes" id="UP000824120">
    <property type="component" value="Chromosome 8"/>
</dbReference>
<accession>A0A9J5XXM8</accession>
<keyword evidence="2" id="KW-1185">Reference proteome</keyword>